<organism evidence="3 4">
    <name type="scientific">Plectus sambesii</name>
    <dbReference type="NCBI Taxonomy" id="2011161"/>
    <lineage>
        <taxon>Eukaryota</taxon>
        <taxon>Metazoa</taxon>
        <taxon>Ecdysozoa</taxon>
        <taxon>Nematoda</taxon>
        <taxon>Chromadorea</taxon>
        <taxon>Plectida</taxon>
        <taxon>Plectina</taxon>
        <taxon>Plectoidea</taxon>
        <taxon>Plectidae</taxon>
        <taxon>Plectus</taxon>
    </lineage>
</organism>
<accession>A0A914UYI5</accession>
<evidence type="ECO:0000313" key="3">
    <source>
        <dbReference type="Proteomes" id="UP000887566"/>
    </source>
</evidence>
<keyword evidence="2" id="KW-0732">Signal</keyword>
<reference evidence="4" key="1">
    <citation type="submission" date="2022-11" db="UniProtKB">
        <authorList>
            <consortium name="WormBaseParasite"/>
        </authorList>
    </citation>
    <scope>IDENTIFICATION</scope>
</reference>
<protein>
    <submittedName>
        <fullName evidence="4">Uncharacterized protein</fullName>
    </submittedName>
</protein>
<keyword evidence="3" id="KW-1185">Reference proteome</keyword>
<name>A0A914UYI5_9BILA</name>
<feature type="region of interest" description="Disordered" evidence="1">
    <location>
        <begin position="26"/>
        <end position="48"/>
    </location>
</feature>
<feature type="chain" id="PRO_5037599273" evidence="2">
    <location>
        <begin position="25"/>
        <end position="115"/>
    </location>
</feature>
<proteinExistence type="predicted"/>
<sequence length="115" mass="12773">MRSLFPICLLLAVALAIQFGQSAATDSEESDEESSWNQDKRRSLSQAFGKRRSLSQAFGKRGSLSQAFGKRGLFSQAYGKRPKPFSQAFGKRRIGSLSQGFGKRDGHDTDVYVDY</sequence>
<evidence type="ECO:0000256" key="2">
    <source>
        <dbReference type="SAM" id="SignalP"/>
    </source>
</evidence>
<evidence type="ECO:0000313" key="4">
    <source>
        <dbReference type="WBParaSite" id="PSAMB.scaffold1367size32488.g12640.t1"/>
    </source>
</evidence>
<feature type="signal peptide" evidence="2">
    <location>
        <begin position="1"/>
        <end position="24"/>
    </location>
</feature>
<evidence type="ECO:0000256" key="1">
    <source>
        <dbReference type="SAM" id="MobiDB-lite"/>
    </source>
</evidence>
<dbReference type="Proteomes" id="UP000887566">
    <property type="component" value="Unplaced"/>
</dbReference>
<dbReference type="WBParaSite" id="PSAMB.scaffold1367size32488.g12640.t1">
    <property type="protein sequence ID" value="PSAMB.scaffold1367size32488.g12640.t1"/>
    <property type="gene ID" value="PSAMB.scaffold1367size32488.g12640"/>
</dbReference>
<dbReference type="AlphaFoldDB" id="A0A914UYI5"/>